<dbReference type="AlphaFoldDB" id="A0A8T3A7G9"/>
<evidence type="ECO:0000313" key="3">
    <source>
        <dbReference type="EMBL" id="KAI0491924.1"/>
    </source>
</evidence>
<dbReference type="Pfam" id="PF10358">
    <property type="entry name" value="NT-C2"/>
    <property type="match status" value="1"/>
</dbReference>
<dbReference type="Proteomes" id="UP000829196">
    <property type="component" value="Unassembled WGS sequence"/>
</dbReference>
<dbReference type="PANTHER" id="PTHR33414:SF1">
    <property type="entry name" value="PROTEIN PLASTID MOVEMENT IMPAIRED 1-RELATED 1"/>
    <property type="match status" value="1"/>
</dbReference>
<feature type="compositionally biased region" description="Basic and acidic residues" evidence="1">
    <location>
        <begin position="48"/>
        <end position="61"/>
    </location>
</feature>
<evidence type="ECO:0000313" key="4">
    <source>
        <dbReference type="Proteomes" id="UP000829196"/>
    </source>
</evidence>
<feature type="region of interest" description="Disordered" evidence="1">
    <location>
        <begin position="1023"/>
        <end position="1048"/>
    </location>
</feature>
<dbReference type="InterPro" id="IPR019448">
    <property type="entry name" value="NT-C2"/>
</dbReference>
<accession>A0A8T3A7G9</accession>
<dbReference type="InterPro" id="IPR048972">
    <property type="entry name" value="PMI1_PMIR1-2_C"/>
</dbReference>
<sequence length="1084" mass="119851">MRGLEGSSVDPSSHGGYFREIEALSKALNVESKPLRSRSRAAPPSGSRNDRESQLRDEKGGHAAVGCAPSRSLSTGKSFAPPDSDRKEKKPSSLWNWKPLKALSHIRHRRFDCIFSMCVHSIDNIPPALADSSLCVHWRRAAVDSGSTRTRPAVVHRAAAKFDESLTYNCSVYGSRSRAQGSAKYEAKHFLIYVTVVGSPGLDLGKHKVDLTRLLPLNLQELEEGKCSGNWSTSFRLSGKAIGACLSVSFGFSVVSADEKAQKPGGDTKIFAVSGEKGDRANRVARLGSLPAKNSQFVDDVKALREIMETKLDVVPDSIASRVEAGVIDKQDNSAEMKCCVLPEPCDLSMLKRTEDELMVIECEMEITKEDNINMTAKRLDSERAVMQDFSEIEVIKGEANQKEDENSYCHQMTGELATLLEESTLKNDESTFFGISFDELEEMGYPELKAETSENLSFDDFELKQKAASMKSPSCSLDDLTEEVASEFLSMLDVEHGSTDLSSEGDPESPREQLWKQFRRESLGHGCGMFGLDVEVDEEINWVNSSEGFDFSSTVYDADSENQKPSQAMESKSMARVLEDAETEALLREWGLNEKVFDSSPPGSRNGFGSPIDLPPEEPPELPPLGENLGSFVQTKDGGFLRSMSPNLFKDSKSNGSLIMQVSKPVVLPAEMGSDNMEVLQHLASIGVEKLSMQASKLMPLEEVTGSFMQQLAWHAVPDTEPFQRQGSHQNHEDDSLFNRSSPGATDRGVESKCDYVSLEDLAPLAMDKIEALSMEGLKIQSGMSDEEAPSNMTKQVVGEISNFDGKEVRNLTSLGLEGAVGLHLLDVKDNEDDVDGLMGLSISLDEWMQLDMGIVEEEYELSDRTSKILAAHHAKPTEFSSRGRKDDKKGKISGRRWGLLENNFTVALMVQLRDPFRNYEPVGTPMLALIQVERVFIPPKPKIYCTVSGTTKSEQENESDTEKEPVLKLEKENVVDVIPQFKVTEVHVAGLKAEPEKKKHWGNSIQQHSGSRWLLANGMGKHSKHPLMKSNASNKTSQLTTKAQPDETLWSISSRIHGNGSKWNEVPASKPHKRSSNFLFFR</sequence>
<evidence type="ECO:0000259" key="2">
    <source>
        <dbReference type="PROSITE" id="PS51840"/>
    </source>
</evidence>
<dbReference type="PROSITE" id="PS51840">
    <property type="entry name" value="C2_NT"/>
    <property type="match status" value="1"/>
</dbReference>
<keyword evidence="4" id="KW-1185">Reference proteome</keyword>
<feature type="region of interest" description="Disordered" evidence="1">
    <location>
        <begin position="597"/>
        <end position="625"/>
    </location>
</feature>
<gene>
    <name evidence="3" type="ORF">KFK09_026186</name>
</gene>
<feature type="region of interest" description="Disordered" evidence="1">
    <location>
        <begin position="723"/>
        <end position="751"/>
    </location>
</feature>
<feature type="region of interest" description="Disordered" evidence="1">
    <location>
        <begin position="1063"/>
        <end position="1084"/>
    </location>
</feature>
<dbReference type="Pfam" id="PF21745">
    <property type="entry name" value="PMI1_PMIR1-2_C"/>
    <property type="match status" value="1"/>
</dbReference>
<dbReference type="OrthoDB" id="2019483at2759"/>
<feature type="compositionally biased region" description="Polar residues" evidence="1">
    <location>
        <begin position="1032"/>
        <end position="1045"/>
    </location>
</feature>
<dbReference type="PANTHER" id="PTHR33414">
    <property type="entry name" value="PROTEIN PLASTID MOVEMENT IMPAIRED 1-RELATED 1"/>
    <property type="match status" value="1"/>
</dbReference>
<evidence type="ECO:0000256" key="1">
    <source>
        <dbReference type="SAM" id="MobiDB-lite"/>
    </source>
</evidence>
<proteinExistence type="predicted"/>
<feature type="region of interest" description="Disordered" evidence="1">
    <location>
        <begin position="29"/>
        <end position="91"/>
    </location>
</feature>
<organism evidence="3 4">
    <name type="scientific">Dendrobium nobile</name>
    <name type="common">Orchid</name>
    <dbReference type="NCBI Taxonomy" id="94219"/>
    <lineage>
        <taxon>Eukaryota</taxon>
        <taxon>Viridiplantae</taxon>
        <taxon>Streptophyta</taxon>
        <taxon>Embryophyta</taxon>
        <taxon>Tracheophyta</taxon>
        <taxon>Spermatophyta</taxon>
        <taxon>Magnoliopsida</taxon>
        <taxon>Liliopsida</taxon>
        <taxon>Asparagales</taxon>
        <taxon>Orchidaceae</taxon>
        <taxon>Epidendroideae</taxon>
        <taxon>Malaxideae</taxon>
        <taxon>Dendrobiinae</taxon>
        <taxon>Dendrobium</taxon>
    </lineage>
</organism>
<dbReference type="EMBL" id="JAGYWB010000018">
    <property type="protein sequence ID" value="KAI0491924.1"/>
    <property type="molecule type" value="Genomic_DNA"/>
</dbReference>
<feature type="domain" description="C2 NT-type" evidence="2">
    <location>
        <begin position="103"/>
        <end position="254"/>
    </location>
</feature>
<comment type="caution">
    <text evidence="3">The sequence shown here is derived from an EMBL/GenBank/DDBJ whole genome shotgun (WGS) entry which is preliminary data.</text>
</comment>
<reference evidence="3" key="1">
    <citation type="journal article" date="2022" name="Front. Genet.">
        <title>Chromosome-Scale Assembly of the Dendrobium nobile Genome Provides Insights Into the Molecular Mechanism of the Biosynthesis of the Medicinal Active Ingredient of Dendrobium.</title>
        <authorList>
            <person name="Xu Q."/>
            <person name="Niu S.-C."/>
            <person name="Li K.-L."/>
            <person name="Zheng P.-J."/>
            <person name="Zhang X.-J."/>
            <person name="Jia Y."/>
            <person name="Liu Y."/>
            <person name="Niu Y.-X."/>
            <person name="Yu L.-H."/>
            <person name="Chen D.-F."/>
            <person name="Zhang G.-Q."/>
        </authorList>
    </citation>
    <scope>NUCLEOTIDE SEQUENCE</scope>
    <source>
        <tissue evidence="3">Leaf</tissue>
    </source>
</reference>
<name>A0A8T3A7G9_DENNO</name>
<dbReference type="InterPro" id="IPR039614">
    <property type="entry name" value="PMI1-like"/>
</dbReference>
<protein>
    <recommendedName>
        <fullName evidence="2">C2 NT-type domain-containing protein</fullName>
    </recommendedName>
</protein>